<keyword evidence="1" id="KW-0175">Coiled coil</keyword>
<keyword evidence="3" id="KW-1185">Reference proteome</keyword>
<organism evidence="3 4">
    <name type="scientific">Spinacia oleracea</name>
    <name type="common">Spinach</name>
    <dbReference type="NCBI Taxonomy" id="3562"/>
    <lineage>
        <taxon>Eukaryota</taxon>
        <taxon>Viridiplantae</taxon>
        <taxon>Streptophyta</taxon>
        <taxon>Embryophyta</taxon>
        <taxon>Tracheophyta</taxon>
        <taxon>Spermatophyta</taxon>
        <taxon>Magnoliopsida</taxon>
        <taxon>eudicotyledons</taxon>
        <taxon>Gunneridae</taxon>
        <taxon>Pentapetalae</taxon>
        <taxon>Caryophyllales</taxon>
        <taxon>Chenopodiaceae</taxon>
        <taxon>Chenopodioideae</taxon>
        <taxon>Anserineae</taxon>
        <taxon>Spinacia</taxon>
    </lineage>
</organism>
<feature type="coiled-coil region" evidence="1">
    <location>
        <begin position="212"/>
        <end position="253"/>
    </location>
</feature>
<gene>
    <name evidence="4" type="primary">LOC130470482</name>
</gene>
<evidence type="ECO:0000313" key="4">
    <source>
        <dbReference type="RefSeq" id="XP_056696670.1"/>
    </source>
</evidence>
<sequence>MFATDVALFLPSSRKVASDAAPSSKRRAGGTGKPVFKSTASKTSKVSSAHQTASASPCSQKAEAAVDPLAGIPEAVRRNIPLRTAERARSSGGGFTSKDRRRIMGLMRNAIPPKYAETLPEAAENQLAAMQSSALDMFILLDSLKKWLTALVHEEARHRLLASQCGDQHFAELEELRLNRQGEIDVVTKSLSSQLAENKHRLEQIDQNFSQIEDLSGKIKEKETEFSRLETRFEELEAQLEAARKEVATSKGVLNQSAVLGEKSIRGGMELAWNAEFGSQRPFSWFEKFLNYQVEVEKAQKEGRAPPEFVSSDDDE</sequence>
<evidence type="ECO:0000256" key="1">
    <source>
        <dbReference type="SAM" id="Coils"/>
    </source>
</evidence>
<dbReference type="RefSeq" id="XP_056696670.1">
    <property type="nucleotide sequence ID" value="XM_056840692.1"/>
</dbReference>
<name>A0ABM3RM31_SPIOL</name>
<feature type="compositionally biased region" description="Low complexity" evidence="2">
    <location>
        <begin position="37"/>
        <end position="49"/>
    </location>
</feature>
<evidence type="ECO:0000256" key="2">
    <source>
        <dbReference type="SAM" id="MobiDB-lite"/>
    </source>
</evidence>
<feature type="compositionally biased region" description="Polar residues" evidence="2">
    <location>
        <begin position="50"/>
        <end position="59"/>
    </location>
</feature>
<reference evidence="3" key="1">
    <citation type="journal article" date="2021" name="Nat. Commun.">
        <title>Genomic analyses provide insights into spinach domestication and the genetic basis of agronomic traits.</title>
        <authorList>
            <person name="Cai X."/>
            <person name="Sun X."/>
            <person name="Xu C."/>
            <person name="Sun H."/>
            <person name="Wang X."/>
            <person name="Ge C."/>
            <person name="Zhang Z."/>
            <person name="Wang Q."/>
            <person name="Fei Z."/>
            <person name="Jiao C."/>
            <person name="Wang Q."/>
        </authorList>
    </citation>
    <scope>NUCLEOTIDE SEQUENCE [LARGE SCALE GENOMIC DNA]</scope>
    <source>
        <strain evidence="3">cv. Varoflay</strain>
    </source>
</reference>
<reference evidence="4" key="2">
    <citation type="submission" date="2025-08" db="UniProtKB">
        <authorList>
            <consortium name="RefSeq"/>
        </authorList>
    </citation>
    <scope>IDENTIFICATION</scope>
    <source>
        <tissue evidence="4">Leaf</tissue>
    </source>
</reference>
<dbReference type="GeneID" id="130470482"/>
<proteinExistence type="predicted"/>
<protein>
    <submittedName>
        <fullName evidence="4">Uncharacterized protein isoform X2</fullName>
    </submittedName>
</protein>
<evidence type="ECO:0000313" key="3">
    <source>
        <dbReference type="Proteomes" id="UP000813463"/>
    </source>
</evidence>
<accession>A0ABM3RM31</accession>
<feature type="region of interest" description="Disordered" evidence="2">
    <location>
        <begin position="13"/>
        <end position="64"/>
    </location>
</feature>
<dbReference type="Proteomes" id="UP000813463">
    <property type="component" value="Chromosome 3"/>
</dbReference>